<gene>
    <name evidence="2" type="ORF">FYJ60_10415</name>
</gene>
<keyword evidence="3" id="KW-1185">Reference proteome</keyword>
<dbReference type="GO" id="GO:0004853">
    <property type="term" value="F:uroporphyrinogen decarboxylase activity"/>
    <property type="evidence" value="ECO:0007669"/>
    <property type="project" value="InterPro"/>
</dbReference>
<dbReference type="SUPFAM" id="SSF51726">
    <property type="entry name" value="UROD/MetE-like"/>
    <property type="match status" value="1"/>
</dbReference>
<dbReference type="Proteomes" id="UP000466864">
    <property type="component" value="Unassembled WGS sequence"/>
</dbReference>
<feature type="domain" description="Uroporphyrinogen decarboxylase (URO-D)" evidence="1">
    <location>
        <begin position="132"/>
        <end position="297"/>
    </location>
</feature>
<dbReference type="RefSeq" id="WP_154458644.1">
    <property type="nucleotide sequence ID" value="NZ_VUMV01000008.1"/>
</dbReference>
<proteinExistence type="predicted"/>
<dbReference type="GO" id="GO:0006779">
    <property type="term" value="P:porphyrin-containing compound biosynthetic process"/>
    <property type="evidence" value="ECO:0007669"/>
    <property type="project" value="InterPro"/>
</dbReference>
<name>A0A7X2P9K5_9FIRM</name>
<dbReference type="Gene3D" id="3.20.20.210">
    <property type="match status" value="1"/>
</dbReference>
<evidence type="ECO:0000259" key="1">
    <source>
        <dbReference type="Pfam" id="PF01208"/>
    </source>
</evidence>
<dbReference type="Pfam" id="PF01208">
    <property type="entry name" value="URO-D"/>
    <property type="match status" value="1"/>
</dbReference>
<dbReference type="InterPro" id="IPR000257">
    <property type="entry name" value="Uroporphyrinogen_deCOase"/>
</dbReference>
<evidence type="ECO:0000313" key="2">
    <source>
        <dbReference type="EMBL" id="MST82729.1"/>
    </source>
</evidence>
<comment type="caution">
    <text evidence="2">The sequence shown here is derived from an EMBL/GenBank/DDBJ whole genome shotgun (WGS) entry which is preliminary data.</text>
</comment>
<dbReference type="InterPro" id="IPR038071">
    <property type="entry name" value="UROD/MetE-like_sf"/>
</dbReference>
<protein>
    <submittedName>
        <fullName evidence="2">Uroporphyrinogen decarboxylase</fullName>
    </submittedName>
</protein>
<evidence type="ECO:0000313" key="3">
    <source>
        <dbReference type="Proteomes" id="UP000466864"/>
    </source>
</evidence>
<dbReference type="EMBL" id="VUMV01000008">
    <property type="protein sequence ID" value="MST82729.1"/>
    <property type="molecule type" value="Genomic_DNA"/>
</dbReference>
<sequence length="348" mass="40320">MLTARKNFYEAAKGGHPDRFVNQYEALRLCLNPSMIHSPFPKKGESDVVNAWGVTNSFPDNAPGPFPVHTPEKVVIKDITHWRDYVHAPSLDFPQEEWDMFRKIYDSVDTTKAYKAAFVAPGLFEMCHHLGEMTHTMMNLLEYEDEMHELIRYLADYEMRLAELICDKLHPDALFHHDDLGSRTSTFMSPDMWAEFYVEPYKEIYGYYKSHGCELIIHHSDSYAATLVPCMKEMGIDVWQGCMTSNNIPKLREENIGQIAFMGGFDGADYDRPDWNAEDIHRRVYAWLDHMDPRGYIPCVAQGGPGSIYDGVYETIFKAIDDYNVEHFHINRDEISRMPLQSEKKGYM</sequence>
<reference evidence="2 3" key="1">
    <citation type="submission" date="2019-08" db="EMBL/GenBank/DDBJ databases">
        <title>In-depth cultivation of the pig gut microbiome towards novel bacterial diversity and tailored functional studies.</title>
        <authorList>
            <person name="Wylensek D."/>
            <person name="Hitch T.C.A."/>
            <person name="Clavel T."/>
        </authorList>
    </citation>
    <scope>NUCLEOTIDE SEQUENCE [LARGE SCALE GENOMIC DNA]</scope>
    <source>
        <strain evidence="2 3">Oil+RF-744-WCA-WT-13</strain>
    </source>
</reference>
<accession>A0A7X2P9K5</accession>
<dbReference type="AlphaFoldDB" id="A0A7X2P9K5"/>
<organism evidence="2 3">
    <name type="scientific">Bilifractor porci</name>
    <dbReference type="NCBI Taxonomy" id="2606636"/>
    <lineage>
        <taxon>Bacteria</taxon>
        <taxon>Bacillati</taxon>
        <taxon>Bacillota</taxon>
        <taxon>Clostridia</taxon>
        <taxon>Lachnospirales</taxon>
        <taxon>Lachnospiraceae</taxon>
        <taxon>Bilifractor</taxon>
    </lineage>
</organism>